<dbReference type="EMBL" id="VSRR010006477">
    <property type="protein sequence ID" value="MPC44889.1"/>
    <property type="molecule type" value="Genomic_DNA"/>
</dbReference>
<comment type="caution">
    <text evidence="1">The sequence shown here is derived from an EMBL/GenBank/DDBJ whole genome shotgun (WGS) entry which is preliminary data.</text>
</comment>
<name>A0A5B7FIA2_PORTR</name>
<dbReference type="AlphaFoldDB" id="A0A5B7FIA2"/>
<sequence length="117" mass="12774">MKRVQVADASRVSCPKQHQRSVQEHYSRVCGVFSAGVSERHQWGVLACWRGDEVTWAGRGVSVSLASIIPYCPHTSPLQRFLTTTITSTTITTTTTTAATATHRLAPSSCRHHSSPP</sequence>
<reference evidence="1 2" key="1">
    <citation type="submission" date="2019-05" db="EMBL/GenBank/DDBJ databases">
        <title>Another draft genome of Portunus trituberculatus and its Hox gene families provides insights of decapod evolution.</title>
        <authorList>
            <person name="Jeong J.-H."/>
            <person name="Song I."/>
            <person name="Kim S."/>
            <person name="Choi T."/>
            <person name="Kim D."/>
            <person name="Ryu S."/>
            <person name="Kim W."/>
        </authorList>
    </citation>
    <scope>NUCLEOTIDE SEQUENCE [LARGE SCALE GENOMIC DNA]</scope>
    <source>
        <tissue evidence="1">Muscle</tissue>
    </source>
</reference>
<evidence type="ECO:0000313" key="1">
    <source>
        <dbReference type="EMBL" id="MPC44889.1"/>
    </source>
</evidence>
<accession>A0A5B7FIA2</accession>
<gene>
    <name evidence="1" type="ORF">E2C01_038570</name>
</gene>
<keyword evidence="2" id="KW-1185">Reference proteome</keyword>
<proteinExistence type="predicted"/>
<protein>
    <submittedName>
        <fullName evidence="1">Uncharacterized protein</fullName>
    </submittedName>
</protein>
<organism evidence="1 2">
    <name type="scientific">Portunus trituberculatus</name>
    <name type="common">Swimming crab</name>
    <name type="synonym">Neptunus trituberculatus</name>
    <dbReference type="NCBI Taxonomy" id="210409"/>
    <lineage>
        <taxon>Eukaryota</taxon>
        <taxon>Metazoa</taxon>
        <taxon>Ecdysozoa</taxon>
        <taxon>Arthropoda</taxon>
        <taxon>Crustacea</taxon>
        <taxon>Multicrustacea</taxon>
        <taxon>Malacostraca</taxon>
        <taxon>Eumalacostraca</taxon>
        <taxon>Eucarida</taxon>
        <taxon>Decapoda</taxon>
        <taxon>Pleocyemata</taxon>
        <taxon>Brachyura</taxon>
        <taxon>Eubrachyura</taxon>
        <taxon>Portunoidea</taxon>
        <taxon>Portunidae</taxon>
        <taxon>Portuninae</taxon>
        <taxon>Portunus</taxon>
    </lineage>
</organism>
<evidence type="ECO:0000313" key="2">
    <source>
        <dbReference type="Proteomes" id="UP000324222"/>
    </source>
</evidence>
<dbReference type="Proteomes" id="UP000324222">
    <property type="component" value="Unassembled WGS sequence"/>
</dbReference>